<gene>
    <name evidence="3" type="ORF">METZ01_LOCUS16289</name>
</gene>
<keyword evidence="1" id="KW-0663">Pyridoxal phosphate</keyword>
<evidence type="ECO:0000313" key="3">
    <source>
        <dbReference type="EMBL" id="SUZ63435.1"/>
    </source>
</evidence>
<dbReference type="InterPro" id="IPR000192">
    <property type="entry name" value="Aminotrans_V_dom"/>
</dbReference>
<dbReference type="Pfam" id="PF00266">
    <property type="entry name" value="Aminotran_5"/>
    <property type="match status" value="1"/>
</dbReference>
<dbReference type="PANTHER" id="PTHR43092">
    <property type="entry name" value="L-CYSTEINE DESULFHYDRASE"/>
    <property type="match status" value="1"/>
</dbReference>
<dbReference type="InterPro" id="IPR015421">
    <property type="entry name" value="PyrdxlP-dep_Trfase_major"/>
</dbReference>
<evidence type="ECO:0000259" key="2">
    <source>
        <dbReference type="Pfam" id="PF00266"/>
    </source>
</evidence>
<organism evidence="3">
    <name type="scientific">marine metagenome</name>
    <dbReference type="NCBI Taxonomy" id="408172"/>
    <lineage>
        <taxon>unclassified sequences</taxon>
        <taxon>metagenomes</taxon>
        <taxon>ecological metagenomes</taxon>
    </lineage>
</organism>
<dbReference type="InterPro" id="IPR015422">
    <property type="entry name" value="PyrdxlP-dep_Trfase_small"/>
</dbReference>
<dbReference type="Gene3D" id="3.90.1150.10">
    <property type="entry name" value="Aspartate Aminotransferase, domain 1"/>
    <property type="match status" value="1"/>
</dbReference>
<dbReference type="AlphaFoldDB" id="A0A381P909"/>
<feature type="domain" description="Aminotransferase class V" evidence="2">
    <location>
        <begin position="96"/>
        <end position="409"/>
    </location>
</feature>
<evidence type="ECO:0000256" key="1">
    <source>
        <dbReference type="ARBA" id="ARBA00022898"/>
    </source>
</evidence>
<proteinExistence type="predicted"/>
<sequence length="421" mass="47597">MDKRNFIKVLGGLSISPFLMGSSSKELLSLSNYLPKIENDEELWKVVRSHYKLKDDYINLESGYYCILPQPTLEHFIEHVKHVNYEGSYYMRNYQIPNKDKVTSKLAKLVNTNSEELVITRNSTESLDLIISGFPWKKGDEAIYAEQDYGAMINMFKLVAKREGITNKVVSVPNHPKSDEEIVALYEGQITNKTKLIMVCHQINITGHILPIRKICDMAHGYGVDVLVDGAHCIGQFDVSIDDLGCDYYASSLHKWLSTPLGAGLLYVNKKNIGKIWPFFASGSKDLNDIKRLNHTGTHPVHTDIAISNAIDYINWIGVKKKEERLRFLQRYWSDKLRGKKNIIINTPEDIQRSCGIGNVGLTNISPSKMAQLLFDQFKIFTVAIDGANVRGCRISPNVFTTTEELDALVNAVTELSKYNA</sequence>
<dbReference type="InterPro" id="IPR015424">
    <property type="entry name" value="PyrdxlP-dep_Trfase"/>
</dbReference>
<dbReference type="EMBL" id="UINC01000916">
    <property type="protein sequence ID" value="SUZ63435.1"/>
    <property type="molecule type" value="Genomic_DNA"/>
</dbReference>
<accession>A0A381P909</accession>
<protein>
    <recommendedName>
        <fullName evidence="2">Aminotransferase class V domain-containing protein</fullName>
    </recommendedName>
</protein>
<reference evidence="3" key="1">
    <citation type="submission" date="2018-05" db="EMBL/GenBank/DDBJ databases">
        <authorList>
            <person name="Lanie J.A."/>
            <person name="Ng W.-L."/>
            <person name="Kazmierczak K.M."/>
            <person name="Andrzejewski T.M."/>
            <person name="Davidsen T.M."/>
            <person name="Wayne K.J."/>
            <person name="Tettelin H."/>
            <person name="Glass J.I."/>
            <person name="Rusch D."/>
            <person name="Podicherti R."/>
            <person name="Tsui H.-C.T."/>
            <person name="Winkler M.E."/>
        </authorList>
    </citation>
    <scope>NUCLEOTIDE SEQUENCE</scope>
</reference>
<dbReference type="PANTHER" id="PTHR43092:SF6">
    <property type="entry name" value="BLR1280 PROTEIN"/>
    <property type="match status" value="1"/>
</dbReference>
<name>A0A381P909_9ZZZZ</name>
<dbReference type="SUPFAM" id="SSF53383">
    <property type="entry name" value="PLP-dependent transferases"/>
    <property type="match status" value="1"/>
</dbReference>
<dbReference type="Gene3D" id="3.40.640.10">
    <property type="entry name" value="Type I PLP-dependent aspartate aminotransferase-like (Major domain)"/>
    <property type="match status" value="1"/>
</dbReference>